<gene>
    <name evidence="3" type="ORF">JR316_007210</name>
</gene>
<accession>A0A8H7XXB6</accession>
<keyword evidence="2" id="KW-0812">Transmembrane</keyword>
<name>A0A8H7XXB6_PSICU</name>
<reference evidence="3" key="1">
    <citation type="submission" date="2021-02" db="EMBL/GenBank/DDBJ databases">
        <title>Psilocybe cubensis genome.</title>
        <authorList>
            <person name="Mckernan K.J."/>
            <person name="Crawford S."/>
            <person name="Trippe A."/>
            <person name="Kane L.T."/>
            <person name="Mclaughlin S."/>
        </authorList>
    </citation>
    <scope>NUCLEOTIDE SEQUENCE [LARGE SCALE GENOMIC DNA]</scope>
    <source>
        <strain evidence="3">MGC-MH-2018</strain>
    </source>
</reference>
<dbReference type="EMBL" id="JAFIQS010000006">
    <property type="protein sequence ID" value="KAG5168608.1"/>
    <property type="molecule type" value="Genomic_DNA"/>
</dbReference>
<feature type="transmembrane region" description="Helical" evidence="2">
    <location>
        <begin position="140"/>
        <end position="161"/>
    </location>
</feature>
<dbReference type="AlphaFoldDB" id="A0A8H7XXB6"/>
<organism evidence="3">
    <name type="scientific">Psilocybe cubensis</name>
    <name type="common">Psychedelic mushroom</name>
    <name type="synonym">Stropharia cubensis</name>
    <dbReference type="NCBI Taxonomy" id="181762"/>
    <lineage>
        <taxon>Eukaryota</taxon>
        <taxon>Fungi</taxon>
        <taxon>Dikarya</taxon>
        <taxon>Basidiomycota</taxon>
        <taxon>Agaricomycotina</taxon>
        <taxon>Agaricomycetes</taxon>
        <taxon>Agaricomycetidae</taxon>
        <taxon>Agaricales</taxon>
        <taxon>Agaricineae</taxon>
        <taxon>Strophariaceae</taxon>
        <taxon>Psilocybe</taxon>
    </lineage>
</organism>
<feature type="transmembrane region" description="Helical" evidence="2">
    <location>
        <begin position="58"/>
        <end position="82"/>
    </location>
</feature>
<protein>
    <submittedName>
        <fullName evidence="3">Uncharacterized protein</fullName>
    </submittedName>
</protein>
<feature type="transmembrane region" description="Helical" evidence="2">
    <location>
        <begin position="109"/>
        <end position="128"/>
    </location>
</feature>
<evidence type="ECO:0000256" key="1">
    <source>
        <dbReference type="SAM" id="MobiDB-lite"/>
    </source>
</evidence>
<proteinExistence type="predicted"/>
<keyword evidence="2" id="KW-0472">Membrane</keyword>
<feature type="transmembrane region" description="Helical" evidence="2">
    <location>
        <begin position="181"/>
        <end position="200"/>
    </location>
</feature>
<feature type="compositionally biased region" description="Basic and acidic residues" evidence="1">
    <location>
        <begin position="320"/>
        <end position="339"/>
    </location>
</feature>
<feature type="transmembrane region" description="Helical" evidence="2">
    <location>
        <begin position="265"/>
        <end position="283"/>
    </location>
</feature>
<feature type="region of interest" description="Disordered" evidence="1">
    <location>
        <begin position="307"/>
        <end position="351"/>
    </location>
</feature>
<feature type="transmembrane region" description="Helical" evidence="2">
    <location>
        <begin position="25"/>
        <end position="46"/>
    </location>
</feature>
<evidence type="ECO:0000313" key="3">
    <source>
        <dbReference type="EMBL" id="KAG5168608.1"/>
    </source>
</evidence>
<feature type="transmembrane region" description="Helical" evidence="2">
    <location>
        <begin position="221"/>
        <end position="245"/>
    </location>
</feature>
<sequence length="351" mass="38460">MSIPDITFPAKVENYTIGGELNSSVLQNCMMGIYTMVYGVTMYVCTSRLASRKGPGSWTVLTAISALYWINFLNFIVDWYLLYLSFIRSASTKASIFSSMLDIPKALDVLTSMIEPFLIGISDGLLIWRCYHVWGKSRRIIAVPLLFFFTECAMGIAVIVINTTVQAGINHGSTGLLLNNMNSAVFFISLGTTSMATLLIGYRIYPVVNNTSRSRTRYKQIITIIVESSALYSLCLLFEALSTEISALGDIDSPLGEVNFYSDSIFYVLSGLAPTAMVLRLALVNASSTIDDSTMAHVSDMDFGEAQQGRAANGSGDTPNQERKSSARVEGGENDHVLVTEKILGQRRGED</sequence>
<keyword evidence="2" id="KW-1133">Transmembrane helix</keyword>
<evidence type="ECO:0000256" key="2">
    <source>
        <dbReference type="SAM" id="Phobius"/>
    </source>
</evidence>
<comment type="caution">
    <text evidence="3">The sequence shown here is derived from an EMBL/GenBank/DDBJ whole genome shotgun (WGS) entry which is preliminary data.</text>
</comment>